<keyword evidence="3" id="KW-1185">Reference proteome</keyword>
<dbReference type="GeneID" id="92087887"/>
<evidence type="ECO:0000313" key="3">
    <source>
        <dbReference type="Proteomes" id="UP001480595"/>
    </source>
</evidence>
<evidence type="ECO:0000259" key="1">
    <source>
        <dbReference type="Pfam" id="PF12937"/>
    </source>
</evidence>
<dbReference type="EMBL" id="JAQQWL010000004">
    <property type="protein sequence ID" value="KAK8076143.1"/>
    <property type="molecule type" value="Genomic_DNA"/>
</dbReference>
<protein>
    <recommendedName>
        <fullName evidence="1">F-box domain-containing protein</fullName>
    </recommendedName>
</protein>
<evidence type="ECO:0000313" key="2">
    <source>
        <dbReference type="EMBL" id="KAK8076143.1"/>
    </source>
</evidence>
<organism evidence="2 3">
    <name type="scientific">Apiospora phragmitis</name>
    <dbReference type="NCBI Taxonomy" id="2905665"/>
    <lineage>
        <taxon>Eukaryota</taxon>
        <taxon>Fungi</taxon>
        <taxon>Dikarya</taxon>
        <taxon>Ascomycota</taxon>
        <taxon>Pezizomycotina</taxon>
        <taxon>Sordariomycetes</taxon>
        <taxon>Xylariomycetidae</taxon>
        <taxon>Amphisphaeriales</taxon>
        <taxon>Apiosporaceae</taxon>
        <taxon>Apiospora</taxon>
    </lineage>
</organism>
<proteinExistence type="predicted"/>
<dbReference type="RefSeq" id="XP_066719102.1">
    <property type="nucleotide sequence ID" value="XM_066854824.1"/>
</dbReference>
<dbReference type="Pfam" id="PF12937">
    <property type="entry name" value="F-box-like"/>
    <property type="match status" value="1"/>
</dbReference>
<dbReference type="CDD" id="cd09917">
    <property type="entry name" value="F-box_SF"/>
    <property type="match status" value="1"/>
</dbReference>
<dbReference type="Proteomes" id="UP001480595">
    <property type="component" value="Unassembled WGS sequence"/>
</dbReference>
<dbReference type="SUPFAM" id="SSF81383">
    <property type="entry name" value="F-box domain"/>
    <property type="match status" value="1"/>
</dbReference>
<accession>A0ABR1W201</accession>
<reference evidence="2 3" key="1">
    <citation type="submission" date="2023-01" db="EMBL/GenBank/DDBJ databases">
        <title>Analysis of 21 Apiospora genomes using comparative genomics revels a genus with tremendous synthesis potential of carbohydrate active enzymes and secondary metabolites.</title>
        <authorList>
            <person name="Sorensen T."/>
        </authorList>
    </citation>
    <scope>NUCLEOTIDE SEQUENCE [LARGE SCALE GENOMIC DNA]</scope>
    <source>
        <strain evidence="2 3">CBS 135458</strain>
    </source>
</reference>
<gene>
    <name evidence="2" type="ORF">PG994_003415</name>
</gene>
<name>A0ABR1W201_9PEZI</name>
<dbReference type="InterPro" id="IPR001810">
    <property type="entry name" value="F-box_dom"/>
</dbReference>
<sequence length="403" mass="45801">MSCDDAPLAHLPVEVHAHILSYLATSDRQNLRLVSTYFQHKTPLQLTRVFLSANPRNINVFRAIADHEALRNGVTEIIWDDAVFPAMNVQRIEHIWVDDATFTESRALTMTFRLLVESQLPLTVSYAYYEDLKICRRRITPAAHGLLHEPLYETPMIRGFPNGFTYPIPRGWPTQRHQGSSPPIPPPWGVEYVRRQWCGISTVLRALVEQENGVVELVVDVHGLCTGMNPTMFNDPAYEAYQDLVALLRKPGFRRIGLSLLAAQEQYQQKPPCSDGRLRHDLMNLLADMPPSLRSAELSNLRFITCMGDAGSYRSLLCDMRHKLDWRGRPAGERPRVAITVGNGFKQQTVVDRVVSVEEELSDFLCNDGRNPFGDEADVAPNQIRWGLGVEWDVVDPDFEMPW</sequence>
<dbReference type="InterPro" id="IPR036047">
    <property type="entry name" value="F-box-like_dom_sf"/>
</dbReference>
<comment type="caution">
    <text evidence="2">The sequence shown here is derived from an EMBL/GenBank/DDBJ whole genome shotgun (WGS) entry which is preliminary data.</text>
</comment>
<feature type="domain" description="F-box" evidence="1">
    <location>
        <begin position="8"/>
        <end position="39"/>
    </location>
</feature>